<dbReference type="AlphaFoldDB" id="M2QEU0"/>
<organism evidence="3 4">
    <name type="scientific">Amycolatopsis azurea DSM 43854</name>
    <dbReference type="NCBI Taxonomy" id="1238180"/>
    <lineage>
        <taxon>Bacteria</taxon>
        <taxon>Bacillati</taxon>
        <taxon>Actinomycetota</taxon>
        <taxon>Actinomycetes</taxon>
        <taxon>Pseudonocardiales</taxon>
        <taxon>Pseudonocardiaceae</taxon>
        <taxon>Amycolatopsis</taxon>
    </lineage>
</organism>
<comment type="caution">
    <text evidence="3">The sequence shown here is derived from an EMBL/GenBank/DDBJ whole genome shotgun (WGS) entry which is preliminary data.</text>
</comment>
<feature type="domain" description="Amphi-Trp" evidence="2">
    <location>
        <begin position="31"/>
        <end position="101"/>
    </location>
</feature>
<dbReference type="Pfam" id="PF20068">
    <property type="entry name" value="Amphi-Trp"/>
    <property type="match status" value="1"/>
</dbReference>
<evidence type="ECO:0000313" key="4">
    <source>
        <dbReference type="Proteomes" id="UP000014137"/>
    </source>
</evidence>
<sequence length="107" mass="12004">MITRLNDVTDTPPGVPDLEEIVTGTAPRDVERVYSTADVVAKLRRLADALESETSFRIQIAGERFRVPARAQFSIEHERGDGEEEVEFQLKWKIEETDSDDSEGAVV</sequence>
<accession>M2QEU0</accession>
<reference evidence="3 4" key="1">
    <citation type="submission" date="2012-10" db="EMBL/GenBank/DDBJ databases">
        <title>Genome assembly of Amycolatopsis azurea DSM 43854.</title>
        <authorList>
            <person name="Khatri I."/>
            <person name="Kaur I."/>
            <person name="Subramanian S."/>
            <person name="Mayilraj S."/>
        </authorList>
    </citation>
    <scope>NUCLEOTIDE SEQUENCE [LARGE SCALE GENOMIC DNA]</scope>
    <source>
        <strain evidence="3 4">DSM 43854</strain>
    </source>
</reference>
<dbReference type="InterPro" id="IPR027598">
    <property type="entry name" value="Amphi-Trp_dom"/>
</dbReference>
<dbReference type="NCBIfam" id="TIGR04354">
    <property type="entry name" value="amphi-Trp"/>
    <property type="match status" value="1"/>
</dbReference>
<gene>
    <name evidence="3" type="ORF">C791_5275</name>
</gene>
<proteinExistence type="predicted"/>
<evidence type="ECO:0000256" key="1">
    <source>
        <dbReference type="SAM" id="MobiDB-lite"/>
    </source>
</evidence>
<dbReference type="Proteomes" id="UP000014137">
    <property type="component" value="Unassembled WGS sequence"/>
</dbReference>
<name>M2QEU0_9PSEU</name>
<evidence type="ECO:0000259" key="2">
    <source>
        <dbReference type="Pfam" id="PF20068"/>
    </source>
</evidence>
<protein>
    <recommendedName>
        <fullName evidence="2">Amphi-Trp domain-containing protein</fullName>
    </recommendedName>
</protein>
<feature type="region of interest" description="Disordered" evidence="1">
    <location>
        <begin position="1"/>
        <end position="20"/>
    </location>
</feature>
<dbReference type="PATRIC" id="fig|1238180.3.peg.5190"/>
<evidence type="ECO:0000313" key="3">
    <source>
        <dbReference type="EMBL" id="EMD25266.1"/>
    </source>
</evidence>
<dbReference type="EMBL" id="ANMG01000050">
    <property type="protein sequence ID" value="EMD25266.1"/>
    <property type="molecule type" value="Genomic_DNA"/>
</dbReference>